<dbReference type="PATRIC" id="fig|471821.5.peg.718"/>
<evidence type="ECO:0000313" key="11">
    <source>
        <dbReference type="Proteomes" id="UP000001691"/>
    </source>
</evidence>
<keyword evidence="11" id="KW-1185">Reference proteome</keyword>
<sequence length="171" mass="19411">MIILNTGDGKGKTTSAVGQIIRSLGHEFRVCLIQLFKGENFYGEQKILVKLDNLDFFPFAKEHPDCIKGVNLDKVVSQCRSAVKKLRDLADVPEKYDLIVLEEFNIALRDKFIDENEFIDIIKRLSQKSNVIVTGRGAPQSLIDIADLVTEMKEIKHPYKKGVQSQRGIEY</sequence>
<dbReference type="GO" id="GO:0008817">
    <property type="term" value="F:corrinoid adenosyltransferase activity"/>
    <property type="evidence" value="ECO:0007669"/>
    <property type="project" value="UniProtKB-EC"/>
</dbReference>
<evidence type="ECO:0000256" key="1">
    <source>
        <dbReference type="ARBA" id="ARBA00005121"/>
    </source>
</evidence>
<comment type="function">
    <text evidence="4">Required for both de novo synthesis of the corrin ring for the assimilation of exogenous corrinoids. Participates in the adenosylation of a variety of incomplete and complete corrinoids.</text>
</comment>
<dbReference type="InterPro" id="IPR003724">
    <property type="entry name" value="CblAdoTrfase_CobA"/>
</dbReference>
<dbReference type="GO" id="GO:0009236">
    <property type="term" value="P:cobalamin biosynthetic process"/>
    <property type="evidence" value="ECO:0007669"/>
    <property type="project" value="InterPro"/>
</dbReference>
<dbReference type="KEGG" id="rsd:TGRD_440"/>
<evidence type="ECO:0000256" key="7">
    <source>
        <dbReference type="ARBA" id="ARBA00033354"/>
    </source>
</evidence>
<comment type="similarity">
    <text evidence="2">Belongs to the Cob(I)alamin adenosyltransferase family.</text>
</comment>
<evidence type="ECO:0000256" key="6">
    <source>
        <dbReference type="ARBA" id="ARBA00033334"/>
    </source>
</evidence>
<accession>B1H095</accession>
<dbReference type="PANTHER" id="PTHR46638:SF1">
    <property type="entry name" value="CORRINOID ADENOSYLTRANSFERASE"/>
    <property type="match status" value="1"/>
</dbReference>
<dbReference type="Gene3D" id="3.40.50.300">
    <property type="entry name" value="P-loop containing nucleotide triphosphate hydrolases"/>
    <property type="match status" value="1"/>
</dbReference>
<name>B1H095_ENDTX</name>
<dbReference type="STRING" id="471821.TGRD_444"/>
<dbReference type="HOGENOM" id="CLU_088595_0_0_0"/>
<protein>
    <recommendedName>
        <fullName evidence="3">corrinoid adenosyltransferase</fullName>
        <ecNumber evidence="3">2.5.1.17</ecNumber>
    </recommendedName>
    <alternativeName>
        <fullName evidence="5">Cob(II)alamin adenosyltransferase</fullName>
    </alternativeName>
    <alternativeName>
        <fullName evidence="7">Cob(II)yrinic acid a,c-diamide adenosyltransferase</fullName>
    </alternativeName>
    <alternativeName>
        <fullName evidence="6">Cobinamide/cobalamin adenosyltransferase</fullName>
    </alternativeName>
</protein>
<dbReference type="Pfam" id="PF02572">
    <property type="entry name" value="CobA_CobO_BtuR"/>
    <property type="match status" value="1"/>
</dbReference>
<dbReference type="SUPFAM" id="SSF52540">
    <property type="entry name" value="P-loop containing nucleoside triphosphate hydrolases"/>
    <property type="match status" value="1"/>
</dbReference>
<organism evidence="10 11">
    <name type="scientific">Endomicrobium trichonymphae</name>
    <dbReference type="NCBI Taxonomy" id="1408204"/>
    <lineage>
        <taxon>Bacteria</taxon>
        <taxon>Pseudomonadati</taxon>
        <taxon>Elusimicrobiota</taxon>
        <taxon>Endomicrobiia</taxon>
        <taxon>Endomicrobiales</taxon>
        <taxon>Endomicrobiaceae</taxon>
        <taxon>Candidatus Endomicrobiellum</taxon>
    </lineage>
</organism>
<dbReference type="PIRSF" id="PIRSF015617">
    <property type="entry name" value="Adensltrnsf_CobA"/>
    <property type="match status" value="1"/>
</dbReference>
<dbReference type="AlphaFoldDB" id="B1H095"/>
<dbReference type="EMBL" id="AP009510">
    <property type="protein sequence ID" value="BAG13927.1"/>
    <property type="molecule type" value="Genomic_DNA"/>
</dbReference>
<comment type="catalytic activity">
    <reaction evidence="9">
        <text>2 cob(II)alamin + reduced [electron-transfer flavoprotein] + 2 ATP = 2 adenosylcob(III)alamin + 2 triphosphate + oxidized [electron-transfer flavoprotein] + 3 H(+)</text>
        <dbReference type="Rhea" id="RHEA:28671"/>
        <dbReference type="Rhea" id="RHEA-COMP:10685"/>
        <dbReference type="Rhea" id="RHEA-COMP:10686"/>
        <dbReference type="ChEBI" id="CHEBI:15378"/>
        <dbReference type="ChEBI" id="CHEBI:16304"/>
        <dbReference type="ChEBI" id="CHEBI:18036"/>
        <dbReference type="ChEBI" id="CHEBI:18408"/>
        <dbReference type="ChEBI" id="CHEBI:30616"/>
        <dbReference type="ChEBI" id="CHEBI:57692"/>
        <dbReference type="ChEBI" id="CHEBI:58307"/>
        <dbReference type="EC" id="2.5.1.17"/>
    </reaction>
</comment>
<evidence type="ECO:0000313" key="10">
    <source>
        <dbReference type="EMBL" id="BAG13927.1"/>
    </source>
</evidence>
<evidence type="ECO:0000256" key="3">
    <source>
        <dbReference type="ARBA" id="ARBA00012454"/>
    </source>
</evidence>
<dbReference type="Proteomes" id="UP000001691">
    <property type="component" value="Chromosome"/>
</dbReference>
<comment type="catalytic activity">
    <reaction evidence="8">
        <text>2 cob(II)yrinate a,c diamide + reduced [electron-transfer flavoprotein] + 2 ATP = 2 adenosylcob(III)yrinate a,c-diamide + 2 triphosphate + oxidized [electron-transfer flavoprotein] + 3 H(+)</text>
        <dbReference type="Rhea" id="RHEA:11528"/>
        <dbReference type="Rhea" id="RHEA-COMP:10685"/>
        <dbReference type="Rhea" id="RHEA-COMP:10686"/>
        <dbReference type="ChEBI" id="CHEBI:15378"/>
        <dbReference type="ChEBI" id="CHEBI:18036"/>
        <dbReference type="ChEBI" id="CHEBI:30616"/>
        <dbReference type="ChEBI" id="CHEBI:57692"/>
        <dbReference type="ChEBI" id="CHEBI:58307"/>
        <dbReference type="ChEBI" id="CHEBI:58503"/>
        <dbReference type="ChEBI" id="CHEBI:58537"/>
        <dbReference type="EC" id="2.5.1.17"/>
    </reaction>
</comment>
<evidence type="ECO:0000256" key="9">
    <source>
        <dbReference type="ARBA" id="ARBA00048692"/>
    </source>
</evidence>
<proteinExistence type="inferred from homology"/>
<comment type="pathway">
    <text evidence="1">Cofactor biosynthesis; adenosylcobalamin biosynthesis; adenosylcobalamin from cob(II)yrinate a,c-diamide: step 2/7.</text>
</comment>
<evidence type="ECO:0000256" key="5">
    <source>
        <dbReference type="ARBA" id="ARBA00031529"/>
    </source>
</evidence>
<evidence type="ECO:0000256" key="2">
    <source>
        <dbReference type="ARBA" id="ARBA00007487"/>
    </source>
</evidence>
<gene>
    <name evidence="10" type="ordered locus">TGRD_440</name>
</gene>
<dbReference type="RefSeq" id="WP_015423453.1">
    <property type="nucleotide sequence ID" value="NC_020419.1"/>
</dbReference>
<reference evidence="11" key="1">
    <citation type="journal article" date="2008" name="Proc. Natl. Acad. Sci. U.S.A.">
        <title>Complete genome of the uncultured termite group 1 bacteria in a single host protist cell.</title>
        <authorList>
            <person name="Hongoh Y."/>
            <person name="Sharma V.K."/>
            <person name="Prakash T."/>
            <person name="Noda S."/>
            <person name="Taylor T.D."/>
            <person name="Kudo T."/>
            <person name="Sakaki Y."/>
            <person name="Toyoda A."/>
            <person name="Hattori M."/>
            <person name="Ohkuma M."/>
        </authorList>
    </citation>
    <scope>NUCLEOTIDE SEQUENCE [LARGE SCALE GENOMIC DNA]</scope>
    <source>
        <strain evidence="11">Rs-D17 genomovar Ri2008</strain>
    </source>
</reference>
<evidence type="ECO:0000256" key="8">
    <source>
        <dbReference type="ARBA" id="ARBA00048555"/>
    </source>
</evidence>
<dbReference type="PANTHER" id="PTHR46638">
    <property type="entry name" value="CORRINOID ADENOSYLTRANSFERASE"/>
    <property type="match status" value="1"/>
</dbReference>
<dbReference type="EC" id="2.5.1.17" evidence="3"/>
<dbReference type="GO" id="GO:0005524">
    <property type="term" value="F:ATP binding"/>
    <property type="evidence" value="ECO:0007669"/>
    <property type="project" value="InterPro"/>
</dbReference>
<dbReference type="InterPro" id="IPR027417">
    <property type="entry name" value="P-loop_NTPase"/>
</dbReference>
<evidence type="ECO:0000256" key="4">
    <source>
        <dbReference type="ARBA" id="ARBA00024929"/>
    </source>
</evidence>